<dbReference type="InParanoid" id="A0A0D0E7U3"/>
<keyword evidence="3" id="KW-1185">Reference proteome</keyword>
<evidence type="ECO:0000313" key="2">
    <source>
        <dbReference type="EMBL" id="KIK94350.1"/>
    </source>
</evidence>
<feature type="non-terminal residue" evidence="2">
    <location>
        <position position="1"/>
    </location>
</feature>
<dbReference type="Proteomes" id="UP000054538">
    <property type="component" value="Unassembled WGS sequence"/>
</dbReference>
<dbReference type="EMBL" id="KN825114">
    <property type="protein sequence ID" value="KIK94350.1"/>
    <property type="molecule type" value="Genomic_DNA"/>
</dbReference>
<organism evidence="2 3">
    <name type="scientific">Paxillus rubicundulus Ve08.2h10</name>
    <dbReference type="NCBI Taxonomy" id="930991"/>
    <lineage>
        <taxon>Eukaryota</taxon>
        <taxon>Fungi</taxon>
        <taxon>Dikarya</taxon>
        <taxon>Basidiomycota</taxon>
        <taxon>Agaricomycotina</taxon>
        <taxon>Agaricomycetes</taxon>
        <taxon>Agaricomycetidae</taxon>
        <taxon>Boletales</taxon>
        <taxon>Paxilineae</taxon>
        <taxon>Paxillaceae</taxon>
        <taxon>Paxillus</taxon>
    </lineage>
</organism>
<accession>A0A0D0E7U3</accession>
<evidence type="ECO:0000256" key="1">
    <source>
        <dbReference type="SAM" id="MobiDB-lite"/>
    </source>
</evidence>
<gene>
    <name evidence="2" type="ORF">PAXRUDRAFT_143044</name>
</gene>
<feature type="region of interest" description="Disordered" evidence="1">
    <location>
        <begin position="1"/>
        <end position="32"/>
    </location>
</feature>
<proteinExistence type="predicted"/>
<dbReference type="AlphaFoldDB" id="A0A0D0E7U3"/>
<sequence length="133" mass="14424">LPSLGLPITLGPSPMGHPIPNEPPSARLASHTPQLPSLGPPIASWLSPMGYPVLDKPPSTGLARTPWLPSLGPFIPSWCHSLSPLNTTRFQSIGPPITSYYCSVLHILYCYTLSYLTLGQPIHYGQLHSWAHP</sequence>
<dbReference type="HOGENOM" id="CLU_157669_0_0_1"/>
<name>A0A0D0E7U3_9AGAM</name>
<evidence type="ECO:0000313" key="3">
    <source>
        <dbReference type="Proteomes" id="UP000054538"/>
    </source>
</evidence>
<reference evidence="3" key="2">
    <citation type="submission" date="2015-01" db="EMBL/GenBank/DDBJ databases">
        <title>Evolutionary Origins and Diversification of the Mycorrhizal Mutualists.</title>
        <authorList>
            <consortium name="DOE Joint Genome Institute"/>
            <consortium name="Mycorrhizal Genomics Consortium"/>
            <person name="Kohler A."/>
            <person name="Kuo A."/>
            <person name="Nagy L.G."/>
            <person name="Floudas D."/>
            <person name="Copeland A."/>
            <person name="Barry K.W."/>
            <person name="Cichocki N."/>
            <person name="Veneault-Fourrey C."/>
            <person name="LaButti K."/>
            <person name="Lindquist E.A."/>
            <person name="Lipzen A."/>
            <person name="Lundell T."/>
            <person name="Morin E."/>
            <person name="Murat C."/>
            <person name="Riley R."/>
            <person name="Ohm R."/>
            <person name="Sun H."/>
            <person name="Tunlid A."/>
            <person name="Henrissat B."/>
            <person name="Grigoriev I.V."/>
            <person name="Hibbett D.S."/>
            <person name="Martin F."/>
        </authorList>
    </citation>
    <scope>NUCLEOTIDE SEQUENCE [LARGE SCALE GENOMIC DNA]</scope>
    <source>
        <strain evidence="3">Ve08.2h10</strain>
    </source>
</reference>
<reference evidence="2 3" key="1">
    <citation type="submission" date="2014-04" db="EMBL/GenBank/DDBJ databases">
        <authorList>
            <consortium name="DOE Joint Genome Institute"/>
            <person name="Kuo A."/>
            <person name="Kohler A."/>
            <person name="Jargeat P."/>
            <person name="Nagy L.G."/>
            <person name="Floudas D."/>
            <person name="Copeland A."/>
            <person name="Barry K.W."/>
            <person name="Cichocki N."/>
            <person name="Veneault-Fourrey C."/>
            <person name="LaButti K."/>
            <person name="Lindquist E.A."/>
            <person name="Lipzen A."/>
            <person name="Lundell T."/>
            <person name="Morin E."/>
            <person name="Murat C."/>
            <person name="Sun H."/>
            <person name="Tunlid A."/>
            <person name="Henrissat B."/>
            <person name="Grigoriev I.V."/>
            <person name="Hibbett D.S."/>
            <person name="Martin F."/>
            <person name="Nordberg H.P."/>
            <person name="Cantor M.N."/>
            <person name="Hua S.X."/>
        </authorList>
    </citation>
    <scope>NUCLEOTIDE SEQUENCE [LARGE SCALE GENOMIC DNA]</scope>
    <source>
        <strain evidence="2 3">Ve08.2h10</strain>
    </source>
</reference>
<protein>
    <submittedName>
        <fullName evidence="2">Unplaced genomic scaffold scaffold_292, whole genome shotgun sequence</fullName>
    </submittedName>
</protein>